<dbReference type="Proteomes" id="UP000492821">
    <property type="component" value="Unassembled WGS sequence"/>
</dbReference>
<evidence type="ECO:0000313" key="3">
    <source>
        <dbReference type="WBParaSite" id="Pan_g17003.t1"/>
    </source>
</evidence>
<feature type="compositionally biased region" description="Polar residues" evidence="1">
    <location>
        <begin position="11"/>
        <end position="27"/>
    </location>
</feature>
<feature type="compositionally biased region" description="Low complexity" evidence="1">
    <location>
        <begin position="129"/>
        <end position="141"/>
    </location>
</feature>
<organism evidence="2 3">
    <name type="scientific">Panagrellus redivivus</name>
    <name type="common">Microworm</name>
    <dbReference type="NCBI Taxonomy" id="6233"/>
    <lineage>
        <taxon>Eukaryota</taxon>
        <taxon>Metazoa</taxon>
        <taxon>Ecdysozoa</taxon>
        <taxon>Nematoda</taxon>
        <taxon>Chromadorea</taxon>
        <taxon>Rhabditida</taxon>
        <taxon>Tylenchina</taxon>
        <taxon>Panagrolaimomorpha</taxon>
        <taxon>Panagrolaimoidea</taxon>
        <taxon>Panagrolaimidae</taxon>
        <taxon>Panagrellus</taxon>
    </lineage>
</organism>
<reference evidence="3" key="2">
    <citation type="submission" date="2020-10" db="UniProtKB">
        <authorList>
            <consortium name="WormBaseParasite"/>
        </authorList>
    </citation>
    <scope>IDENTIFICATION</scope>
</reference>
<keyword evidence="2" id="KW-1185">Reference proteome</keyword>
<feature type="compositionally biased region" description="Polar residues" evidence="1">
    <location>
        <begin position="35"/>
        <end position="44"/>
    </location>
</feature>
<reference evidence="2" key="1">
    <citation type="journal article" date="2013" name="Genetics">
        <title>The draft genome and transcriptome of Panagrellus redivivus are shaped by the harsh demands of a free-living lifestyle.</title>
        <authorList>
            <person name="Srinivasan J."/>
            <person name="Dillman A.R."/>
            <person name="Macchietto M.G."/>
            <person name="Heikkinen L."/>
            <person name="Lakso M."/>
            <person name="Fracchia K.M."/>
            <person name="Antoshechkin I."/>
            <person name="Mortazavi A."/>
            <person name="Wong G."/>
            <person name="Sternberg P.W."/>
        </authorList>
    </citation>
    <scope>NUCLEOTIDE SEQUENCE [LARGE SCALE GENOMIC DNA]</scope>
    <source>
        <strain evidence="2">MT8872</strain>
    </source>
</reference>
<protein>
    <submittedName>
        <fullName evidence="3">CARMIL C-terminal domain-containing protein</fullName>
    </submittedName>
</protein>
<feature type="region of interest" description="Disordered" evidence="1">
    <location>
        <begin position="80"/>
        <end position="141"/>
    </location>
</feature>
<evidence type="ECO:0000256" key="1">
    <source>
        <dbReference type="SAM" id="MobiDB-lite"/>
    </source>
</evidence>
<dbReference type="WBParaSite" id="Pan_g17003.t1">
    <property type="protein sequence ID" value="Pan_g17003.t1"/>
    <property type="gene ID" value="Pan_g17003"/>
</dbReference>
<name>A0A7E4V662_PANRE</name>
<proteinExistence type="predicted"/>
<evidence type="ECO:0000313" key="2">
    <source>
        <dbReference type="Proteomes" id="UP000492821"/>
    </source>
</evidence>
<dbReference type="AlphaFoldDB" id="A0A7E4V662"/>
<sequence length="226" mass="24246">MRHIKRRTSERSSQVPPLSPSMTNRARASTEVVPATSTSAQNFTELEDAVSTGSEKVKKRSESPFRPKIVSGIRNLFGLRHADKPRKSSAPASSTYSIMPSSPQIPLRSTPTTPTIPPTNTTHSKRYSIDSGTAASDSTTSVPLSVRTETIHIGTPLVVAHAQLPPKSPASSVTRVRVNVQPPPDSPCTSPRTSQDATGWHVTLASFPALGYSISVTEIHFGLITK</sequence>
<accession>A0A7E4V662</accession>
<feature type="compositionally biased region" description="Low complexity" evidence="1">
    <location>
        <begin position="110"/>
        <end position="122"/>
    </location>
</feature>
<feature type="region of interest" description="Disordered" evidence="1">
    <location>
        <begin position="1"/>
        <end position="65"/>
    </location>
</feature>
<feature type="compositionally biased region" description="Polar residues" evidence="1">
    <location>
        <begin position="90"/>
        <end position="109"/>
    </location>
</feature>